<name>A0ABD0R0S2_CIRMR</name>
<sequence length="67" mass="7632">MEGKRGNGERKYDRHCVRTKVLDGQLWMELEANPPLSTRYSLTAGEGILKNYLPAFPTETHSYTDST</sequence>
<feature type="non-terminal residue" evidence="1">
    <location>
        <position position="67"/>
    </location>
</feature>
<evidence type="ECO:0000313" key="2">
    <source>
        <dbReference type="Proteomes" id="UP001529510"/>
    </source>
</evidence>
<comment type="caution">
    <text evidence="1">The sequence shown here is derived from an EMBL/GenBank/DDBJ whole genome shotgun (WGS) entry which is preliminary data.</text>
</comment>
<proteinExistence type="predicted"/>
<accession>A0ABD0R0S2</accession>
<dbReference type="AlphaFoldDB" id="A0ABD0R0S2"/>
<organism evidence="1 2">
    <name type="scientific">Cirrhinus mrigala</name>
    <name type="common">Mrigala</name>
    <dbReference type="NCBI Taxonomy" id="683832"/>
    <lineage>
        <taxon>Eukaryota</taxon>
        <taxon>Metazoa</taxon>
        <taxon>Chordata</taxon>
        <taxon>Craniata</taxon>
        <taxon>Vertebrata</taxon>
        <taxon>Euteleostomi</taxon>
        <taxon>Actinopterygii</taxon>
        <taxon>Neopterygii</taxon>
        <taxon>Teleostei</taxon>
        <taxon>Ostariophysi</taxon>
        <taxon>Cypriniformes</taxon>
        <taxon>Cyprinidae</taxon>
        <taxon>Labeoninae</taxon>
        <taxon>Labeonini</taxon>
        <taxon>Cirrhinus</taxon>
    </lineage>
</organism>
<protein>
    <submittedName>
        <fullName evidence="1">Uncharacterized protein</fullName>
    </submittedName>
</protein>
<gene>
    <name evidence="1" type="ORF">M9458_013949</name>
</gene>
<evidence type="ECO:0000313" key="1">
    <source>
        <dbReference type="EMBL" id="KAL0191251.1"/>
    </source>
</evidence>
<reference evidence="1 2" key="1">
    <citation type="submission" date="2024-05" db="EMBL/GenBank/DDBJ databases">
        <title>Genome sequencing and assembly of Indian major carp, Cirrhinus mrigala (Hamilton, 1822).</title>
        <authorList>
            <person name="Mohindra V."/>
            <person name="Chowdhury L.M."/>
            <person name="Lal K."/>
            <person name="Jena J.K."/>
        </authorList>
    </citation>
    <scope>NUCLEOTIDE SEQUENCE [LARGE SCALE GENOMIC DNA]</scope>
    <source>
        <strain evidence="1">CM1030</strain>
        <tissue evidence="1">Blood</tissue>
    </source>
</reference>
<dbReference type="Proteomes" id="UP001529510">
    <property type="component" value="Unassembled WGS sequence"/>
</dbReference>
<keyword evidence="2" id="KW-1185">Reference proteome</keyword>
<dbReference type="EMBL" id="JAMKFB020000006">
    <property type="protein sequence ID" value="KAL0191251.1"/>
    <property type="molecule type" value="Genomic_DNA"/>
</dbReference>